<reference evidence="1" key="1">
    <citation type="journal article" date="2018" name="Aquaculture">
        <title>Complete genome sequence of a white spot syndrome virus associated with a disease incursion in Australia.</title>
        <authorList>
            <person name="Oakey J."/>
            <person name="Smith C.S."/>
        </authorList>
    </citation>
    <scope>NUCLEOTIDE SEQUENCE [LARGE SCALE GENOMIC DNA]</scope>
    <source>
        <strain evidence="1">WSSV-AU</strain>
    </source>
</reference>
<proteinExistence type="predicted"/>
<evidence type="ECO:0000313" key="1">
    <source>
        <dbReference type="EMBL" id="ATU84050.1"/>
    </source>
</evidence>
<dbReference type="EMBL" id="MF768985">
    <property type="protein sequence ID" value="ATU84050.1"/>
    <property type="molecule type" value="Genomic_DNA"/>
</dbReference>
<sequence>MLMSKSISSTSSIIENVVGCIGRPTPFPPHSTISVHPRMGSNLGSLLRREGSFRTTDESTHPLFLVI</sequence>
<protein>
    <submittedName>
        <fullName evidence="1">ORF257</fullName>
    </submittedName>
</protein>
<dbReference type="Proteomes" id="UP000267516">
    <property type="component" value="Segment"/>
</dbReference>
<name>A0A2D3I6N4_9VIRU</name>
<accession>A0A2D3I6N4</accession>
<organism evidence="1">
    <name type="scientific">White spot syndrome virus</name>
    <dbReference type="NCBI Taxonomy" id="342409"/>
    <lineage>
        <taxon>Viruses</taxon>
        <taxon>Viruses incertae sedis</taxon>
        <taxon>Naldaviricetes</taxon>
        <taxon>Nimaviridae</taxon>
        <taxon>Whispovirus</taxon>
    </lineage>
</organism>